<dbReference type="SMART" id="SM00034">
    <property type="entry name" value="CLECT"/>
    <property type="match status" value="1"/>
</dbReference>
<name>A0A3P9CGR9_9CICH</name>
<dbReference type="PROSITE" id="PS50041">
    <property type="entry name" value="C_TYPE_LECTIN_2"/>
    <property type="match status" value="1"/>
</dbReference>
<organism evidence="2 3">
    <name type="scientific">Maylandia zebra</name>
    <name type="common">zebra mbuna</name>
    <dbReference type="NCBI Taxonomy" id="106582"/>
    <lineage>
        <taxon>Eukaryota</taxon>
        <taxon>Metazoa</taxon>
        <taxon>Chordata</taxon>
        <taxon>Craniata</taxon>
        <taxon>Vertebrata</taxon>
        <taxon>Euteleostomi</taxon>
        <taxon>Actinopterygii</taxon>
        <taxon>Neopterygii</taxon>
        <taxon>Teleostei</taxon>
        <taxon>Neoteleostei</taxon>
        <taxon>Acanthomorphata</taxon>
        <taxon>Ovalentaria</taxon>
        <taxon>Cichlomorphae</taxon>
        <taxon>Cichliformes</taxon>
        <taxon>Cichlidae</taxon>
        <taxon>African cichlids</taxon>
        <taxon>Pseudocrenilabrinae</taxon>
        <taxon>Haplochromini</taxon>
        <taxon>Maylandia</taxon>
        <taxon>Maylandia zebra complex</taxon>
    </lineage>
</organism>
<dbReference type="InterPro" id="IPR001304">
    <property type="entry name" value="C-type_lectin-like"/>
</dbReference>
<evidence type="ECO:0000313" key="3">
    <source>
        <dbReference type="Proteomes" id="UP000265160"/>
    </source>
</evidence>
<dbReference type="Proteomes" id="UP000265160">
    <property type="component" value="LG11"/>
</dbReference>
<keyword evidence="3" id="KW-1185">Reference proteome</keyword>
<accession>A0A3P9CGR9</accession>
<reference evidence="2" key="2">
    <citation type="submission" date="2025-08" db="UniProtKB">
        <authorList>
            <consortium name="Ensembl"/>
        </authorList>
    </citation>
    <scope>IDENTIFICATION</scope>
</reference>
<dbReference type="GeneTree" id="ENSGT01030000234907"/>
<dbReference type="PANTHER" id="PTHR45784">
    <property type="entry name" value="C-TYPE LECTIN DOMAIN FAMILY 20 MEMBER A-RELATED"/>
    <property type="match status" value="1"/>
</dbReference>
<dbReference type="Pfam" id="PF00059">
    <property type="entry name" value="Lectin_C"/>
    <property type="match status" value="1"/>
</dbReference>
<dbReference type="InterPro" id="IPR016186">
    <property type="entry name" value="C-type_lectin-like/link_sf"/>
</dbReference>
<sequence length="152" mass="18353">NGRILLSRFSLCSCSKFPPRKYYYVDKKMSWNDAQQYCREKYTDLATFENMDDISRLNSTFSYDWKKKYKGLSKKKSPSSGVWIGLYREPWTWSDNSNCLFRNWRSRKPNNADFNDFCVCEYSQHQWTDDDCALKKPFFCNYWLILQNSSHK</sequence>
<dbReference type="PANTHER" id="PTHR45784:SF3">
    <property type="entry name" value="C-TYPE LECTIN DOMAIN FAMILY 4 MEMBER K-LIKE-RELATED"/>
    <property type="match status" value="1"/>
</dbReference>
<dbReference type="Ensembl" id="ENSMZET00005021748.1">
    <property type="protein sequence ID" value="ENSMZEP00005021056.1"/>
    <property type="gene ID" value="ENSMZEG00005015798.1"/>
</dbReference>
<dbReference type="SUPFAM" id="SSF56436">
    <property type="entry name" value="C-type lectin-like"/>
    <property type="match status" value="1"/>
</dbReference>
<evidence type="ECO:0000259" key="1">
    <source>
        <dbReference type="PROSITE" id="PS50041"/>
    </source>
</evidence>
<dbReference type="Gene3D" id="3.10.100.10">
    <property type="entry name" value="Mannose-Binding Protein A, subunit A"/>
    <property type="match status" value="1"/>
</dbReference>
<reference evidence="2" key="3">
    <citation type="submission" date="2025-09" db="UniProtKB">
        <authorList>
            <consortium name="Ensembl"/>
        </authorList>
    </citation>
    <scope>IDENTIFICATION</scope>
</reference>
<protein>
    <recommendedName>
        <fullName evidence="1">C-type lectin domain-containing protein</fullName>
    </recommendedName>
</protein>
<dbReference type="InterPro" id="IPR016187">
    <property type="entry name" value="CTDL_fold"/>
</dbReference>
<evidence type="ECO:0000313" key="2">
    <source>
        <dbReference type="Ensembl" id="ENSMZEP00005021056.1"/>
    </source>
</evidence>
<proteinExistence type="predicted"/>
<reference evidence="2 3" key="1">
    <citation type="journal article" date="2014" name="Nature">
        <title>The genomic substrate for adaptive radiation in African cichlid fish.</title>
        <authorList>
            <person name="Brawand D."/>
            <person name="Wagner C.E."/>
            <person name="Li Y.I."/>
            <person name="Malinsky M."/>
            <person name="Keller I."/>
            <person name="Fan S."/>
            <person name="Simakov O."/>
            <person name="Ng A.Y."/>
            <person name="Lim Z.W."/>
            <person name="Bezault E."/>
            <person name="Turner-Maier J."/>
            <person name="Johnson J."/>
            <person name="Alcazar R."/>
            <person name="Noh H.J."/>
            <person name="Russell P."/>
            <person name="Aken B."/>
            <person name="Alfoldi J."/>
            <person name="Amemiya C."/>
            <person name="Azzouzi N."/>
            <person name="Baroiller J.F."/>
            <person name="Barloy-Hubler F."/>
            <person name="Berlin A."/>
            <person name="Bloomquist R."/>
            <person name="Carleton K.L."/>
            <person name="Conte M.A."/>
            <person name="D'Cotta H."/>
            <person name="Eshel O."/>
            <person name="Gaffney L."/>
            <person name="Galibert F."/>
            <person name="Gante H.F."/>
            <person name="Gnerre S."/>
            <person name="Greuter L."/>
            <person name="Guyon R."/>
            <person name="Haddad N.S."/>
            <person name="Haerty W."/>
            <person name="Harris R.M."/>
            <person name="Hofmann H.A."/>
            <person name="Hourlier T."/>
            <person name="Hulata G."/>
            <person name="Jaffe D.B."/>
            <person name="Lara M."/>
            <person name="Lee A.P."/>
            <person name="MacCallum I."/>
            <person name="Mwaiko S."/>
            <person name="Nikaido M."/>
            <person name="Nishihara H."/>
            <person name="Ozouf-Costaz C."/>
            <person name="Penman D.J."/>
            <person name="Przybylski D."/>
            <person name="Rakotomanga M."/>
            <person name="Renn S.C.P."/>
            <person name="Ribeiro F.J."/>
            <person name="Ron M."/>
            <person name="Salzburger W."/>
            <person name="Sanchez-Pulido L."/>
            <person name="Santos M.E."/>
            <person name="Searle S."/>
            <person name="Sharpe T."/>
            <person name="Swofford R."/>
            <person name="Tan F.J."/>
            <person name="Williams L."/>
            <person name="Young S."/>
            <person name="Yin S."/>
            <person name="Okada N."/>
            <person name="Kocher T.D."/>
            <person name="Miska E.A."/>
            <person name="Lander E.S."/>
            <person name="Venkatesh B."/>
            <person name="Fernald R.D."/>
            <person name="Meyer A."/>
            <person name="Ponting C.P."/>
            <person name="Streelman J.T."/>
            <person name="Lindblad-Toh K."/>
            <person name="Seehausen O."/>
            <person name="Di Palma F."/>
        </authorList>
    </citation>
    <scope>NUCLEOTIDE SEQUENCE</scope>
</reference>
<feature type="domain" description="C-type lectin" evidence="1">
    <location>
        <begin position="17"/>
        <end position="141"/>
    </location>
</feature>
<dbReference type="AlphaFoldDB" id="A0A3P9CGR9"/>